<proteinExistence type="predicted"/>
<protein>
    <submittedName>
        <fullName evidence="1">Uncharacterized protein</fullName>
    </submittedName>
</protein>
<evidence type="ECO:0000313" key="2">
    <source>
        <dbReference type="Proteomes" id="UP000223738"/>
    </source>
</evidence>
<keyword evidence="2" id="KW-1185">Reference proteome</keyword>
<reference evidence="1 2" key="1">
    <citation type="submission" date="2016-03" db="EMBL/GenBank/DDBJ databases">
        <title>Characterization of pf16 and phiPMW: Two novel phages infecting Pseudomonas putida PpG1.</title>
        <authorList>
            <person name="Magill D.J."/>
            <person name="Krylov V.N."/>
            <person name="Allen C.C.R."/>
            <person name="McGrath J.W."/>
            <person name="Quinn J.P."/>
            <person name="Kulakov L.A."/>
        </authorList>
    </citation>
    <scope>NUCLEOTIDE SEQUENCE [LARGE SCALE GENOMIC DNA]</scope>
</reference>
<accession>A0A1S5R1D2</accession>
<dbReference type="Proteomes" id="UP000223738">
    <property type="component" value="Segment"/>
</dbReference>
<gene>
    <name evidence="1" type="ORF">PMW_96</name>
</gene>
<evidence type="ECO:0000313" key="1">
    <source>
        <dbReference type="EMBL" id="ANA49221.1"/>
    </source>
</evidence>
<organism evidence="1 2">
    <name type="scientific">Pseudomonas phage phiPMW</name>
    <dbReference type="NCBI Taxonomy" id="1815582"/>
    <lineage>
        <taxon>Viruses</taxon>
        <taxon>Duplodnaviria</taxon>
        <taxon>Heunggongvirae</taxon>
        <taxon>Uroviricota</taxon>
        <taxon>Caudoviricetes</taxon>
        <taxon>Plaisancevirus</taxon>
        <taxon>Plaisancevirus PMW</taxon>
    </lineage>
</organism>
<sequence length="73" mass="8274">MNKTYYMAWNPAGNEAFMTDDEVDAMYASTGEEPPGGVSSLAYEFRELYEEDLGFGDDFRITTISMPTVEEIR</sequence>
<name>A0A1S5R1D2_9CAUD</name>
<dbReference type="EMBL" id="KU862660">
    <property type="protein sequence ID" value="ANA49221.1"/>
    <property type="molecule type" value="Genomic_DNA"/>
</dbReference>